<evidence type="ECO:0000256" key="3">
    <source>
        <dbReference type="ARBA" id="ARBA00022475"/>
    </source>
</evidence>
<gene>
    <name evidence="10" type="ORF">GS18_0200565</name>
</gene>
<name>A0A084H1Q9_METID</name>
<keyword evidence="11" id="KW-1185">Reference proteome</keyword>
<dbReference type="Pfam" id="PF04239">
    <property type="entry name" value="DUF421"/>
    <property type="match status" value="1"/>
</dbReference>
<evidence type="ECO:0000259" key="9">
    <source>
        <dbReference type="Pfam" id="PF20730"/>
    </source>
</evidence>
<dbReference type="PANTHER" id="PTHR34582:SF5">
    <property type="entry name" value="UPF0702 TRANSMEMBRANE PROTEIN YETF"/>
    <property type="match status" value="1"/>
</dbReference>
<keyword evidence="4 7" id="KW-0812">Transmembrane</keyword>
<evidence type="ECO:0000259" key="8">
    <source>
        <dbReference type="Pfam" id="PF04239"/>
    </source>
</evidence>
<sequence>MEFVHTGMDLIIGFIGLFFLTRMLGKTQITQITTFDFISALVLGELVGNAVFDDDTGILKILFAIAVWGVLIYLLEIITQKWKKTRAFLEGRPTIVIHRGEINREALKKSKLDINQLQHLLRAKGAFSIREVAYAVLETDGTINLLKKQQFESPTKSDFNLPIERAVLPFTMIIDGEVLLDNVHEAGFSEEWLKNELASRSITGYREVLYAEWLEGDGLFLQKFKPTF</sequence>
<comment type="caution">
    <text evidence="10">The sequence shown here is derived from an EMBL/GenBank/DDBJ whole genome shotgun (WGS) entry which is preliminary data.</text>
</comment>
<keyword evidence="6 7" id="KW-0472">Membrane</keyword>
<dbReference type="Gene3D" id="3.30.240.20">
    <property type="entry name" value="bsu07140 like domains"/>
    <property type="match status" value="2"/>
</dbReference>
<dbReference type="RefSeq" id="WP_029565165.1">
    <property type="nucleotide sequence ID" value="NZ_JNVC02000001.1"/>
</dbReference>
<evidence type="ECO:0000256" key="1">
    <source>
        <dbReference type="ARBA" id="ARBA00004651"/>
    </source>
</evidence>
<keyword evidence="3" id="KW-1003">Cell membrane</keyword>
<feature type="transmembrane region" description="Helical" evidence="7">
    <location>
        <begin position="6"/>
        <end position="25"/>
    </location>
</feature>
<organism evidence="10 11">
    <name type="scientific">Metabacillus indicus</name>
    <name type="common">Bacillus indicus</name>
    <dbReference type="NCBI Taxonomy" id="246786"/>
    <lineage>
        <taxon>Bacteria</taxon>
        <taxon>Bacillati</taxon>
        <taxon>Bacillota</taxon>
        <taxon>Bacilli</taxon>
        <taxon>Bacillales</taxon>
        <taxon>Bacillaceae</taxon>
        <taxon>Metabacillus</taxon>
    </lineage>
</organism>
<dbReference type="InterPro" id="IPR023090">
    <property type="entry name" value="UPF0702_alpha/beta_dom_sf"/>
</dbReference>
<comment type="subcellular location">
    <subcellularLocation>
        <location evidence="1">Cell membrane</location>
        <topology evidence="1">Multi-pass membrane protein</topology>
    </subcellularLocation>
</comment>
<evidence type="ECO:0000256" key="2">
    <source>
        <dbReference type="ARBA" id="ARBA00006448"/>
    </source>
</evidence>
<proteinExistence type="inferred from homology"/>
<evidence type="ECO:0000256" key="7">
    <source>
        <dbReference type="SAM" id="Phobius"/>
    </source>
</evidence>
<reference evidence="10 11" key="1">
    <citation type="journal article" date="2005" name="Int. J. Syst. Evol. Microbiol.">
        <title>Bacillus cibi sp. nov., isolated from jeotgal, a traditional Korean fermented seafood.</title>
        <authorList>
            <person name="Yoon J.H."/>
            <person name="Lee C.H."/>
            <person name="Oh T.K."/>
        </authorList>
    </citation>
    <scope>NUCLEOTIDE SEQUENCE [LARGE SCALE GENOMIC DNA]</scope>
    <source>
        <strain evidence="10 11">DSM 16189</strain>
    </source>
</reference>
<comment type="similarity">
    <text evidence="2">Belongs to the UPF0702 family.</text>
</comment>
<dbReference type="AlphaFoldDB" id="A0A084H1Q9"/>
<dbReference type="Proteomes" id="UP000028549">
    <property type="component" value="Unassembled WGS sequence"/>
</dbReference>
<dbReference type="InterPro" id="IPR048454">
    <property type="entry name" value="YetF_N"/>
</dbReference>
<dbReference type="STRING" id="246786.GS18_0200565"/>
<keyword evidence="5 7" id="KW-1133">Transmembrane helix</keyword>
<dbReference type="PANTHER" id="PTHR34582">
    <property type="entry name" value="UPF0702 TRANSMEMBRANE PROTEIN YCAP"/>
    <property type="match status" value="1"/>
</dbReference>
<evidence type="ECO:0000313" key="11">
    <source>
        <dbReference type="Proteomes" id="UP000028549"/>
    </source>
</evidence>
<feature type="domain" description="YetF C-terminal" evidence="8">
    <location>
        <begin position="80"/>
        <end position="213"/>
    </location>
</feature>
<accession>A0A084H1Q9</accession>
<evidence type="ECO:0000256" key="4">
    <source>
        <dbReference type="ARBA" id="ARBA00022692"/>
    </source>
</evidence>
<protein>
    <submittedName>
        <fullName evidence="10">Membrane protein</fullName>
    </submittedName>
</protein>
<feature type="transmembrane region" description="Helical" evidence="7">
    <location>
        <begin position="58"/>
        <end position="78"/>
    </location>
</feature>
<dbReference type="InterPro" id="IPR007353">
    <property type="entry name" value="DUF421"/>
</dbReference>
<evidence type="ECO:0000256" key="6">
    <source>
        <dbReference type="ARBA" id="ARBA00023136"/>
    </source>
</evidence>
<dbReference type="Pfam" id="PF20730">
    <property type="entry name" value="YetF_N"/>
    <property type="match status" value="1"/>
</dbReference>
<dbReference type="EMBL" id="JNVC02000001">
    <property type="protein sequence ID" value="KEZ53521.1"/>
    <property type="molecule type" value="Genomic_DNA"/>
</dbReference>
<evidence type="ECO:0000313" key="10">
    <source>
        <dbReference type="EMBL" id="KEZ53521.1"/>
    </source>
</evidence>
<evidence type="ECO:0000256" key="5">
    <source>
        <dbReference type="ARBA" id="ARBA00022989"/>
    </source>
</evidence>
<dbReference type="OrthoDB" id="1076133at2"/>
<feature type="domain" description="YetF-like N-terminal transmembrane" evidence="9">
    <location>
        <begin position="4"/>
        <end position="78"/>
    </location>
</feature>
<dbReference type="GO" id="GO:0005886">
    <property type="term" value="C:plasma membrane"/>
    <property type="evidence" value="ECO:0007669"/>
    <property type="project" value="UniProtKB-SubCell"/>
</dbReference>